<feature type="short sequence motif" description="HXTX 1" evidence="2">
    <location>
        <begin position="44"/>
        <end position="47"/>
    </location>
</feature>
<comment type="caution">
    <text evidence="4">The sequence shown here is derived from an EMBL/GenBank/DDBJ whole genome shotgun (WGS) entry which is preliminary data.</text>
</comment>
<comment type="function">
    <text evidence="2">Hydrolyzes RNA 2',3'-cyclic phosphodiester to an RNA 2'-phosphomonoester.</text>
</comment>
<organism evidence="4 5">
    <name type="scientific">Candidatus Desulfatibia vada</name>
    <dbReference type="NCBI Taxonomy" id="2841696"/>
    <lineage>
        <taxon>Bacteria</taxon>
        <taxon>Pseudomonadati</taxon>
        <taxon>Thermodesulfobacteriota</taxon>
        <taxon>Desulfobacteria</taxon>
        <taxon>Desulfobacterales</taxon>
        <taxon>Desulfobacterales incertae sedis</taxon>
        <taxon>Candidatus Desulfatibia</taxon>
    </lineage>
</organism>
<sequence length="191" mass="21755">MSETIRTFIAIELPEKIIDSIRRIQERLQPYGFNVRWVRPQNIHLTLKFLGNIQKVQTEKINQAIFESAHGFAPISIAAKGIGAFPSIKRPRVIWVGLVGQINQLQKLQKTLDEKLAANGFPKEKRKFKGHLTLGRVKNKIDPQRLFEAVKEFAGFESEPFVTDTVALFKSELKPTGAVYTKLMETHLMNS</sequence>
<reference evidence="4 5" key="1">
    <citation type="submission" date="2020-08" db="EMBL/GenBank/DDBJ databases">
        <title>Bridging the membrane lipid divide: bacteria of the FCB group superphylum have the potential to synthesize archaeal ether lipids.</title>
        <authorList>
            <person name="Villanueva L."/>
            <person name="Von Meijenfeldt F.A.B."/>
            <person name="Westbye A.B."/>
            <person name="Yadav S."/>
            <person name="Hopmans E.C."/>
            <person name="Dutilh B.E."/>
            <person name="Sinninghe Damste J.S."/>
        </authorList>
    </citation>
    <scope>NUCLEOTIDE SEQUENCE [LARGE SCALE GENOMIC DNA]</scope>
    <source>
        <strain evidence="4">NIOZ-UU17</strain>
    </source>
</reference>
<feature type="domain" description="Phosphoesterase HXTX" evidence="3">
    <location>
        <begin position="101"/>
        <end position="180"/>
    </location>
</feature>
<feature type="active site" description="Proton acceptor" evidence="2">
    <location>
        <position position="131"/>
    </location>
</feature>
<protein>
    <recommendedName>
        <fullName evidence="2">RNA 2',3'-cyclic phosphodiesterase</fullName>
        <shortName evidence="2">RNA 2',3'-CPDase</shortName>
        <ecNumber evidence="2">3.1.4.58</ecNumber>
    </recommendedName>
</protein>
<name>A0A8J6NVL7_9BACT</name>
<evidence type="ECO:0000256" key="1">
    <source>
        <dbReference type="ARBA" id="ARBA00022801"/>
    </source>
</evidence>
<dbReference type="EC" id="3.1.4.58" evidence="2"/>
<dbReference type="Proteomes" id="UP000605201">
    <property type="component" value="Unassembled WGS sequence"/>
</dbReference>
<dbReference type="HAMAP" id="MF_01940">
    <property type="entry name" value="RNA_CPDase"/>
    <property type="match status" value="1"/>
</dbReference>
<proteinExistence type="inferred from homology"/>
<evidence type="ECO:0000313" key="4">
    <source>
        <dbReference type="EMBL" id="MBC8433378.1"/>
    </source>
</evidence>
<comment type="similarity">
    <text evidence="2">Belongs to the 2H phosphoesterase superfamily. ThpR family.</text>
</comment>
<dbReference type="SUPFAM" id="SSF55144">
    <property type="entry name" value="LigT-like"/>
    <property type="match status" value="1"/>
</dbReference>
<keyword evidence="1 2" id="KW-0378">Hydrolase</keyword>
<dbReference type="Pfam" id="PF02834">
    <property type="entry name" value="LigT_PEase"/>
    <property type="match status" value="2"/>
</dbReference>
<dbReference type="InterPro" id="IPR009097">
    <property type="entry name" value="Cyclic_Pdiesterase"/>
</dbReference>
<dbReference type="GO" id="GO:0008664">
    <property type="term" value="F:RNA 2',3'-cyclic 3'-phosphodiesterase activity"/>
    <property type="evidence" value="ECO:0007669"/>
    <property type="project" value="UniProtKB-EC"/>
</dbReference>
<dbReference type="EMBL" id="JACNIG010000295">
    <property type="protein sequence ID" value="MBC8433378.1"/>
    <property type="molecule type" value="Genomic_DNA"/>
</dbReference>
<evidence type="ECO:0000256" key="2">
    <source>
        <dbReference type="HAMAP-Rule" id="MF_01940"/>
    </source>
</evidence>
<comment type="catalytic activity">
    <reaction evidence="2">
        <text>a 3'-end 2',3'-cyclophospho-ribonucleotide-RNA + H2O = a 3'-end 2'-phospho-ribonucleotide-RNA + H(+)</text>
        <dbReference type="Rhea" id="RHEA:11828"/>
        <dbReference type="Rhea" id="RHEA-COMP:10464"/>
        <dbReference type="Rhea" id="RHEA-COMP:17353"/>
        <dbReference type="ChEBI" id="CHEBI:15377"/>
        <dbReference type="ChEBI" id="CHEBI:15378"/>
        <dbReference type="ChEBI" id="CHEBI:83064"/>
        <dbReference type="ChEBI" id="CHEBI:173113"/>
        <dbReference type="EC" id="3.1.4.58"/>
    </reaction>
</comment>
<feature type="active site" description="Proton donor" evidence="2">
    <location>
        <position position="44"/>
    </location>
</feature>
<evidence type="ECO:0000259" key="3">
    <source>
        <dbReference type="Pfam" id="PF02834"/>
    </source>
</evidence>
<accession>A0A8J6NVL7</accession>
<dbReference type="NCBIfam" id="TIGR02258">
    <property type="entry name" value="2_5_ligase"/>
    <property type="match status" value="1"/>
</dbReference>
<dbReference type="InterPro" id="IPR004175">
    <property type="entry name" value="RNA_CPDase"/>
</dbReference>
<dbReference type="Gene3D" id="3.90.1140.10">
    <property type="entry name" value="Cyclic phosphodiesterase"/>
    <property type="match status" value="1"/>
</dbReference>
<dbReference type="AlphaFoldDB" id="A0A8J6NVL7"/>
<evidence type="ECO:0000313" key="5">
    <source>
        <dbReference type="Proteomes" id="UP000605201"/>
    </source>
</evidence>
<feature type="short sequence motif" description="HXTX 2" evidence="2">
    <location>
        <begin position="131"/>
        <end position="134"/>
    </location>
</feature>
<dbReference type="GO" id="GO:0004113">
    <property type="term" value="F:2',3'-cyclic-nucleotide 3'-phosphodiesterase activity"/>
    <property type="evidence" value="ECO:0007669"/>
    <property type="project" value="InterPro"/>
</dbReference>
<dbReference type="PANTHER" id="PTHR35561">
    <property type="entry name" value="RNA 2',3'-CYCLIC PHOSPHODIESTERASE"/>
    <property type="match status" value="1"/>
</dbReference>
<dbReference type="PANTHER" id="PTHR35561:SF1">
    <property type="entry name" value="RNA 2',3'-CYCLIC PHOSPHODIESTERASE"/>
    <property type="match status" value="1"/>
</dbReference>
<gene>
    <name evidence="4" type="primary">thpR</name>
    <name evidence="4" type="ORF">H8D96_15815</name>
</gene>
<dbReference type="InterPro" id="IPR014051">
    <property type="entry name" value="Phosphoesterase_HXTX"/>
</dbReference>
<feature type="domain" description="Phosphoesterase HXTX" evidence="3">
    <location>
        <begin position="11"/>
        <end position="95"/>
    </location>
</feature>